<name>A0A401ZUN7_9CHLR</name>
<reference evidence="2" key="1">
    <citation type="submission" date="2018-12" db="EMBL/GenBank/DDBJ databases">
        <title>Tengunoibacter tsumagoiensis gen. nov., sp. nov., Dictyobacter kobayashii sp. nov., D. alpinus sp. nov., and D. joshuensis sp. nov. and description of Dictyobacteraceae fam. nov. within the order Ktedonobacterales isolated from Tengu-no-mugimeshi.</title>
        <authorList>
            <person name="Wang C.M."/>
            <person name="Zheng Y."/>
            <person name="Sakai Y."/>
            <person name="Toyoda A."/>
            <person name="Minakuchi Y."/>
            <person name="Abe K."/>
            <person name="Yokota A."/>
            <person name="Yabe S."/>
        </authorList>
    </citation>
    <scope>NUCLEOTIDE SEQUENCE [LARGE SCALE GENOMIC DNA]</scope>
    <source>
        <strain evidence="2">Uno3</strain>
    </source>
</reference>
<gene>
    <name evidence="1" type="ORF">KTT_04520</name>
</gene>
<dbReference type="EMBL" id="BIFR01000001">
    <property type="protein sequence ID" value="GCE10593.1"/>
    <property type="molecule type" value="Genomic_DNA"/>
</dbReference>
<proteinExistence type="predicted"/>
<dbReference type="Proteomes" id="UP000287352">
    <property type="component" value="Unassembled WGS sequence"/>
</dbReference>
<comment type="caution">
    <text evidence="1">The sequence shown here is derived from an EMBL/GenBank/DDBJ whole genome shotgun (WGS) entry which is preliminary data.</text>
</comment>
<evidence type="ECO:0000313" key="1">
    <source>
        <dbReference type="EMBL" id="GCE10593.1"/>
    </source>
</evidence>
<protein>
    <recommendedName>
        <fullName evidence="3">Knr4/Smi1-like domain-containing protein</fullName>
    </recommendedName>
</protein>
<accession>A0A401ZUN7</accession>
<dbReference type="RefSeq" id="WP_174719950.1">
    <property type="nucleotide sequence ID" value="NZ_BIFR01000001.1"/>
</dbReference>
<evidence type="ECO:0000313" key="2">
    <source>
        <dbReference type="Proteomes" id="UP000287352"/>
    </source>
</evidence>
<sequence length="62" mass="6850">MIDNDAELIRRLKVATNDKPYNENPVVSSKDIVDAEALLGFSLPPLLKSIYLEVRDGGFGKC</sequence>
<dbReference type="AlphaFoldDB" id="A0A401ZUN7"/>
<dbReference type="InterPro" id="IPR037883">
    <property type="entry name" value="Knr4/Smi1-like_sf"/>
</dbReference>
<organism evidence="1 2">
    <name type="scientific">Tengunoibacter tsumagoiensis</name>
    <dbReference type="NCBI Taxonomy" id="2014871"/>
    <lineage>
        <taxon>Bacteria</taxon>
        <taxon>Bacillati</taxon>
        <taxon>Chloroflexota</taxon>
        <taxon>Ktedonobacteria</taxon>
        <taxon>Ktedonobacterales</taxon>
        <taxon>Dictyobacteraceae</taxon>
        <taxon>Tengunoibacter</taxon>
    </lineage>
</organism>
<keyword evidence="2" id="KW-1185">Reference proteome</keyword>
<evidence type="ECO:0008006" key="3">
    <source>
        <dbReference type="Google" id="ProtNLM"/>
    </source>
</evidence>
<dbReference type="SUPFAM" id="SSF160631">
    <property type="entry name" value="SMI1/KNR4-like"/>
    <property type="match status" value="1"/>
</dbReference>